<feature type="region of interest" description="Disordered" evidence="1">
    <location>
        <begin position="1"/>
        <end position="43"/>
    </location>
</feature>
<sequence>SSFPADAQPVPGAVQRLHGVPGFVPRRQETLQPEPAATKSANS</sequence>
<name>A0A699X260_TANCI</name>
<protein>
    <submittedName>
        <fullName evidence="2">Uncharacterized protein</fullName>
    </submittedName>
</protein>
<dbReference type="EMBL" id="BKCJ011802884">
    <property type="protein sequence ID" value="GFD54172.1"/>
    <property type="molecule type" value="Genomic_DNA"/>
</dbReference>
<evidence type="ECO:0000256" key="1">
    <source>
        <dbReference type="SAM" id="MobiDB-lite"/>
    </source>
</evidence>
<comment type="caution">
    <text evidence="2">The sequence shown here is derived from an EMBL/GenBank/DDBJ whole genome shotgun (WGS) entry which is preliminary data.</text>
</comment>
<proteinExistence type="predicted"/>
<organism evidence="2">
    <name type="scientific">Tanacetum cinerariifolium</name>
    <name type="common">Dalmatian daisy</name>
    <name type="synonym">Chrysanthemum cinerariifolium</name>
    <dbReference type="NCBI Taxonomy" id="118510"/>
    <lineage>
        <taxon>Eukaryota</taxon>
        <taxon>Viridiplantae</taxon>
        <taxon>Streptophyta</taxon>
        <taxon>Embryophyta</taxon>
        <taxon>Tracheophyta</taxon>
        <taxon>Spermatophyta</taxon>
        <taxon>Magnoliopsida</taxon>
        <taxon>eudicotyledons</taxon>
        <taxon>Gunneridae</taxon>
        <taxon>Pentapetalae</taxon>
        <taxon>asterids</taxon>
        <taxon>campanulids</taxon>
        <taxon>Asterales</taxon>
        <taxon>Asteraceae</taxon>
        <taxon>Asteroideae</taxon>
        <taxon>Anthemideae</taxon>
        <taxon>Anthemidinae</taxon>
        <taxon>Tanacetum</taxon>
    </lineage>
</organism>
<evidence type="ECO:0000313" key="2">
    <source>
        <dbReference type="EMBL" id="GFD54172.1"/>
    </source>
</evidence>
<gene>
    <name evidence="2" type="ORF">Tci_926141</name>
</gene>
<accession>A0A699X260</accession>
<feature type="non-terminal residue" evidence="2">
    <location>
        <position position="1"/>
    </location>
</feature>
<dbReference type="AlphaFoldDB" id="A0A699X260"/>
<reference evidence="2" key="1">
    <citation type="journal article" date="2019" name="Sci. Rep.">
        <title>Draft genome of Tanacetum cinerariifolium, the natural source of mosquito coil.</title>
        <authorList>
            <person name="Yamashiro T."/>
            <person name="Shiraishi A."/>
            <person name="Satake H."/>
            <person name="Nakayama K."/>
        </authorList>
    </citation>
    <scope>NUCLEOTIDE SEQUENCE</scope>
</reference>